<organism evidence="4 5">
    <name type="scientific">Oryzias melastigma</name>
    <name type="common">Marine medaka</name>
    <dbReference type="NCBI Taxonomy" id="30732"/>
    <lineage>
        <taxon>Eukaryota</taxon>
        <taxon>Metazoa</taxon>
        <taxon>Chordata</taxon>
        <taxon>Craniata</taxon>
        <taxon>Vertebrata</taxon>
        <taxon>Euteleostomi</taxon>
        <taxon>Actinopterygii</taxon>
        <taxon>Neopterygii</taxon>
        <taxon>Teleostei</taxon>
        <taxon>Neoteleostei</taxon>
        <taxon>Acanthomorphata</taxon>
        <taxon>Ovalentaria</taxon>
        <taxon>Atherinomorphae</taxon>
        <taxon>Beloniformes</taxon>
        <taxon>Adrianichthyidae</taxon>
        <taxon>Oryziinae</taxon>
        <taxon>Oryzias</taxon>
    </lineage>
</organism>
<evidence type="ECO:0000313" key="4">
    <source>
        <dbReference type="Ensembl" id="ENSOMEP00000022568.1"/>
    </source>
</evidence>
<dbReference type="PANTHER" id="PTHR23359">
    <property type="entry name" value="NUCLEOTIDE KINASE"/>
    <property type="match status" value="1"/>
</dbReference>
<dbReference type="Gene3D" id="1.20.890.10">
    <property type="entry name" value="cAMP-dependent protein kinase regulatory subunit, dimerization-anchoring domain"/>
    <property type="match status" value="1"/>
</dbReference>
<keyword evidence="5" id="KW-1185">Reference proteome</keyword>
<dbReference type="Ensembl" id="ENSOMET00000014390.1">
    <property type="protein sequence ID" value="ENSOMEP00000022568.1"/>
    <property type="gene ID" value="ENSOMEG00000002204.1"/>
</dbReference>
<proteinExistence type="predicted"/>
<dbReference type="OrthoDB" id="10262413at2759"/>
<keyword evidence="3" id="KW-0418">Kinase</keyword>
<dbReference type="RefSeq" id="XP_024146493.1">
    <property type="nucleotide sequence ID" value="XM_024290725.2"/>
</dbReference>
<dbReference type="GeneID" id="112157752"/>
<protein>
    <submittedName>
        <fullName evidence="4">Adenylate kinase 7a</fullName>
    </submittedName>
</protein>
<dbReference type="STRING" id="30732.ENSOMEP00000022568"/>
<dbReference type="SUPFAM" id="SSF51735">
    <property type="entry name" value="NAD(P)-binding Rossmann-fold domains"/>
    <property type="match status" value="1"/>
</dbReference>
<dbReference type="CDD" id="cd01428">
    <property type="entry name" value="ADK"/>
    <property type="match status" value="1"/>
</dbReference>
<dbReference type="InterPro" id="IPR007858">
    <property type="entry name" value="Dpy-30_motif"/>
</dbReference>
<dbReference type="Pfam" id="PF00406">
    <property type="entry name" value="ADK"/>
    <property type="match status" value="1"/>
</dbReference>
<dbReference type="GO" id="GO:0005524">
    <property type="term" value="F:ATP binding"/>
    <property type="evidence" value="ECO:0007669"/>
    <property type="project" value="InterPro"/>
</dbReference>
<dbReference type="InterPro" id="IPR000850">
    <property type="entry name" value="Adenylat/UMP-CMP_kin"/>
</dbReference>
<dbReference type="GeneTree" id="ENSGT00390000015102"/>
<keyword evidence="2" id="KW-0547">Nucleotide-binding</keyword>
<dbReference type="InterPro" id="IPR047499">
    <property type="entry name" value="DD_AK7"/>
</dbReference>
<dbReference type="Gene3D" id="3.40.50.300">
    <property type="entry name" value="P-loop containing nucleotide triphosphate hydrolases"/>
    <property type="match status" value="1"/>
</dbReference>
<dbReference type="InterPro" id="IPR027417">
    <property type="entry name" value="P-loop_NTPase"/>
</dbReference>
<dbReference type="KEGG" id="oml:112157752"/>
<dbReference type="InterPro" id="IPR036291">
    <property type="entry name" value="NAD(P)-bd_dom_sf"/>
</dbReference>
<keyword evidence="1" id="KW-0808">Transferase</keyword>
<dbReference type="CDD" id="cd22967">
    <property type="entry name" value="DD_AK7"/>
    <property type="match status" value="1"/>
</dbReference>
<reference evidence="4" key="2">
    <citation type="submission" date="2025-09" db="UniProtKB">
        <authorList>
            <consortium name="Ensembl"/>
        </authorList>
    </citation>
    <scope>IDENTIFICATION</scope>
</reference>
<dbReference type="OMA" id="YTEEHML"/>
<dbReference type="GO" id="GO:0006139">
    <property type="term" value="P:nucleobase-containing compound metabolic process"/>
    <property type="evidence" value="ECO:0007669"/>
    <property type="project" value="InterPro"/>
</dbReference>
<dbReference type="SUPFAM" id="SSF52540">
    <property type="entry name" value="P-loop containing nucleoside triphosphate hydrolases"/>
    <property type="match status" value="1"/>
</dbReference>
<dbReference type="GO" id="GO:0019205">
    <property type="term" value="F:nucleobase-containing compound kinase activity"/>
    <property type="evidence" value="ECO:0007669"/>
    <property type="project" value="InterPro"/>
</dbReference>
<dbReference type="Gene3D" id="3.40.50.720">
    <property type="entry name" value="NAD(P)-binding Rossmann-like Domain"/>
    <property type="match status" value="1"/>
</dbReference>
<evidence type="ECO:0000313" key="5">
    <source>
        <dbReference type="Proteomes" id="UP000261560"/>
    </source>
</evidence>
<dbReference type="AlphaFoldDB" id="A0A3B3CXQ5"/>
<accession>A0A3B3CXQ5</accession>
<evidence type="ECO:0000256" key="2">
    <source>
        <dbReference type="ARBA" id="ARBA00022741"/>
    </source>
</evidence>
<sequence length="694" mass="78827">MESNTDPNKPKRVFINDVDEFSSRNIAKFLSRCEAGKTFEEEEEGEEASEEPSVRFQVVGTVSSSACGEETAFLRELYVSPTRDDLFQLLLECDVVVYNVSESSSPQQVDEASWAVTALHEAAESFKAQKMFILVSSVMGWASTAPKDPSNKDELPSDVEFWKRRPHPRFKSLNTLEKVVIRLSKMKSKLKCYVVAAGLQYGLEENIFHYFFKVSWMLETPEVPVFGQGTNHIPTIHVFDLGGVIQNIIQLKPKSKYFLAVDKSKDTLESIVESISDVLGFGRVCRLSMEEAVAMKALKPQETDRLSIDLHLDAANVNRLLSLNWRCQSGLVQNMESMVQEFKDSRQLQPIRICLLGPPAVGKSTVAEMICKHYKIHRISTGKIIKEKISQLKETLFRSQTGYFSAEAAAAAQEELEKINQSMESSQGHLTEGQVFKILQDKLNSKPCRNQGFVLDGLPETFSQASMLFSTEDTESRDSDVESRAPGYNKIITPDYVFSLEASDDFLTERVRDLPQGGAEEAQLEQDELLSRLSRYRRLQEAEETVLDFFDFREIHSEHIELSADDPEYVGVVKRITEVVGLPKNYSRSFEEHKEGDPLKKEAERRQVLAAERRRRKEAALAEMAAQHEAWHRGMQEVQRQEKERLEAAALPLRIYLMEFVVPTITEAMTQCCALKPDDPVDFLAEFLLKNEEE</sequence>
<evidence type="ECO:0000256" key="1">
    <source>
        <dbReference type="ARBA" id="ARBA00022679"/>
    </source>
</evidence>
<reference evidence="4" key="1">
    <citation type="submission" date="2025-08" db="UniProtKB">
        <authorList>
            <consortium name="Ensembl"/>
        </authorList>
    </citation>
    <scope>IDENTIFICATION</scope>
</reference>
<name>A0A3B3CXQ5_ORYME</name>
<dbReference type="PaxDb" id="30732-ENSOMEP00000022568"/>
<dbReference type="Proteomes" id="UP000261560">
    <property type="component" value="Unplaced"/>
</dbReference>
<dbReference type="Pfam" id="PF05186">
    <property type="entry name" value="Dpy-30"/>
    <property type="match status" value="1"/>
</dbReference>
<evidence type="ECO:0000256" key="3">
    <source>
        <dbReference type="ARBA" id="ARBA00022777"/>
    </source>
</evidence>